<dbReference type="InterPro" id="IPR001878">
    <property type="entry name" value="Znf_CCHC"/>
</dbReference>
<keyword evidence="1" id="KW-0507">mRNA processing</keyword>
<dbReference type="SUPFAM" id="SSF57756">
    <property type="entry name" value="Retrovirus zinc finger-like domains"/>
    <property type="match status" value="1"/>
</dbReference>
<comment type="caution">
    <text evidence="5">The sequence shown here is derived from an EMBL/GenBank/DDBJ whole genome shotgun (WGS) entry which is preliminary data.</text>
</comment>
<accession>A0A8H5FSC9</accession>
<reference evidence="5 6" key="1">
    <citation type="journal article" date="2020" name="ISME J.">
        <title>Uncovering the hidden diversity of litter-decomposition mechanisms in mushroom-forming fungi.</title>
        <authorList>
            <person name="Floudas D."/>
            <person name="Bentzer J."/>
            <person name="Ahren D."/>
            <person name="Johansson T."/>
            <person name="Persson P."/>
            <person name="Tunlid A."/>
        </authorList>
    </citation>
    <scope>NUCLEOTIDE SEQUENCE [LARGE SCALE GENOMIC DNA]</scope>
    <source>
        <strain evidence="5 6">CBS 291.85</strain>
    </source>
</reference>
<dbReference type="EMBL" id="JAACJM010000095">
    <property type="protein sequence ID" value="KAF5347381.1"/>
    <property type="molecule type" value="Genomic_DNA"/>
</dbReference>
<keyword evidence="6" id="KW-1185">Reference proteome</keyword>
<dbReference type="GO" id="GO:0003676">
    <property type="term" value="F:nucleic acid binding"/>
    <property type="evidence" value="ECO:0007669"/>
    <property type="project" value="InterPro"/>
</dbReference>
<dbReference type="GO" id="GO:0006397">
    <property type="term" value="P:mRNA processing"/>
    <property type="evidence" value="ECO:0007669"/>
    <property type="project" value="UniProtKB-KW"/>
</dbReference>
<dbReference type="GO" id="GO:0008270">
    <property type="term" value="F:zinc ion binding"/>
    <property type="evidence" value="ECO:0007669"/>
    <property type="project" value="UniProtKB-KW"/>
</dbReference>
<evidence type="ECO:0000256" key="1">
    <source>
        <dbReference type="ARBA" id="ARBA00022664"/>
    </source>
</evidence>
<sequence>MKGTDISSYNSIFDTYGEELDFGETALLEYYKAGLPEKLRKTVGMTWPKWQDFDEYRERTMDLHLEWVNEREREGRSRLFSTPRTNAGPSQGRTVASVNTLMNMGPGANLSFTPLPKLTPEERDRLRKSGACFTCRQPGHMSNECLTFPNNTSRSSTTQKMSPNFSPRAVRTAETSTPLLSSSSSPVTVAQTSSLSSSCNVIKDISDMVNKVKGLEGEEKEQAAVYLKDIMSKLDF</sequence>
<name>A0A8H5FSC9_9AGAR</name>
<dbReference type="Pfam" id="PF00098">
    <property type="entry name" value="zf-CCHC"/>
    <property type="match status" value="1"/>
</dbReference>
<evidence type="ECO:0000256" key="2">
    <source>
        <dbReference type="PROSITE-ProRule" id="PRU00047"/>
    </source>
</evidence>
<feature type="region of interest" description="Disordered" evidence="3">
    <location>
        <begin position="146"/>
        <end position="167"/>
    </location>
</feature>
<dbReference type="InterPro" id="IPR036875">
    <property type="entry name" value="Znf_CCHC_sf"/>
</dbReference>
<dbReference type="OrthoDB" id="515270at2759"/>
<feature type="domain" description="CCHC-type" evidence="4">
    <location>
        <begin position="132"/>
        <end position="145"/>
    </location>
</feature>
<dbReference type="Gene3D" id="4.10.60.10">
    <property type="entry name" value="Zinc finger, CCHC-type"/>
    <property type="match status" value="1"/>
</dbReference>
<dbReference type="PROSITE" id="PS50158">
    <property type="entry name" value="ZF_CCHC"/>
    <property type="match status" value="1"/>
</dbReference>
<proteinExistence type="predicted"/>
<organism evidence="5 6">
    <name type="scientific">Tetrapyrgos nigripes</name>
    <dbReference type="NCBI Taxonomy" id="182062"/>
    <lineage>
        <taxon>Eukaryota</taxon>
        <taxon>Fungi</taxon>
        <taxon>Dikarya</taxon>
        <taxon>Basidiomycota</taxon>
        <taxon>Agaricomycotina</taxon>
        <taxon>Agaricomycetes</taxon>
        <taxon>Agaricomycetidae</taxon>
        <taxon>Agaricales</taxon>
        <taxon>Marasmiineae</taxon>
        <taxon>Marasmiaceae</taxon>
        <taxon>Tetrapyrgos</taxon>
    </lineage>
</organism>
<evidence type="ECO:0000259" key="4">
    <source>
        <dbReference type="PROSITE" id="PS50158"/>
    </source>
</evidence>
<evidence type="ECO:0000313" key="6">
    <source>
        <dbReference type="Proteomes" id="UP000559256"/>
    </source>
</evidence>
<keyword evidence="2" id="KW-0862">Zinc</keyword>
<evidence type="ECO:0000256" key="3">
    <source>
        <dbReference type="SAM" id="MobiDB-lite"/>
    </source>
</evidence>
<dbReference type="Proteomes" id="UP000559256">
    <property type="component" value="Unassembled WGS sequence"/>
</dbReference>
<keyword evidence="2" id="KW-0479">Metal-binding</keyword>
<gene>
    <name evidence="5" type="ORF">D9758_011280</name>
</gene>
<protein>
    <recommendedName>
        <fullName evidence="4">CCHC-type domain-containing protein</fullName>
    </recommendedName>
</protein>
<keyword evidence="2" id="KW-0863">Zinc-finger</keyword>
<feature type="compositionally biased region" description="Polar residues" evidence="3">
    <location>
        <begin position="146"/>
        <end position="165"/>
    </location>
</feature>
<evidence type="ECO:0000313" key="5">
    <source>
        <dbReference type="EMBL" id="KAF5347381.1"/>
    </source>
</evidence>
<dbReference type="AlphaFoldDB" id="A0A8H5FSC9"/>